<keyword evidence="4" id="KW-0507">mRNA processing</keyword>
<dbReference type="SUPFAM" id="SSF81301">
    <property type="entry name" value="Nucleotidyltransferase"/>
    <property type="match status" value="1"/>
</dbReference>
<sequence length="1203" mass="133227">MMAAEEALSLPSVSLSALSHDTALCLIPPRDLWPSLNRVRSLYDKAYAKWPPHVNLVYPFVLPEVLAEAARVLCLVHLDAHAPSRISLSEADTFTHRSHSTVLLRPAHGPDTAVISRFRHHVCRALGLPSDDGAYQPHMTVAQSDHPLSDSHSFLLDKARLLAPFSWDVSQLTILVRDPSSAPGEAPRRMKLWGHLGIMSRQLQRIATPLDFPLEHDAEDPAAAPQMTYRFDQSENSWNPLPGPSPPDAACQPPDHLIIASYNVLAEFVWPPDSARYPALVANILSARAAADILVLQEVTDHFLPFLLDNKQHLPFQRKHKGAAVLTLPTIQVPEFGAPGQPQLPLVLAACHLTQGLVDGAVVAKKNELQRLLSHLSTEFPHHPWIIAGDFNLATSSYTIDLARRKQDLSPQCFRYFCEIEPMLSDAGLQDAWLISRVGSGESSNVTRGQVASEDLYEGEQGATFDPLTNHLAARAVGGGLNNRPQRYDRILVSRNLALRPCGFNMFGEAPPQASDHWGIRCLLKREERSEDGAMNASGKSTVVHLHKAPPSLGGIDELKATLLSHGCLPTRADEAERKAAVSLLEKVLLGTDQQGMSQDNHAGPGMVLLPVGSFGLGVWTTSSDVDCLCVGSISSRTFFAVAVQKLRKAAPDGITILRRVRANSGTMLELDIRGIKFDLQYCAAASIAERSAPPRYPEVMKRASSDPAFALPLQTLAKLKPARDLYYLHRSVPDMAKYRLAHLLIKSWAISRGLYAAKFGLLGAIHITVMLVPVCKLLASGNSLVSTSDIVTSFFHHYAEFDWKSRFVFDPLFHQDIKYHRTFREPLCLLGWHAPSLNTAMNASATTVHTISLEVTRARALLSREGITWNEFLRQRDASASLGLAAQASTEFLRTYKSYVKIDARYWGSSPSKSRSFLGWLESRCVTLLVGMAGPRGCKGFGAAANTRCIDMDRKVPAIATRIWPARFVQTSSVHFNEGNHEYHGCYLVGLEWQDNGAADRLKDEAKHTERALEATLREFEARIRGDEKYYDKSCCWMMASVTRGRDLDEMQPDSARWGAGECGETDSEEDLDMEAEEEEEVEGGPGVFSLPGGAGKQKLTTARQSKAHTMIKPAGLGRFRTAADVMNRLRWDAAMDASDYLVGYEDRFTGPQEKALEQWKSEQTDDEFIPQHRILYFKRRSDGVVVWERRTRTDDVFGSGI</sequence>
<evidence type="ECO:0000259" key="10">
    <source>
        <dbReference type="Pfam" id="PF04457"/>
    </source>
</evidence>
<dbReference type="GO" id="GO:1990817">
    <property type="term" value="F:poly(A) RNA polymerase activity"/>
    <property type="evidence" value="ECO:0007669"/>
    <property type="project" value="UniProtKB-EC"/>
</dbReference>
<organism evidence="12 13">
    <name type="scientific">Tolypocladium ophioglossoides (strain CBS 100239)</name>
    <name type="common">Snaketongue truffleclub</name>
    <name type="synonym">Elaphocordyceps ophioglossoides</name>
    <dbReference type="NCBI Taxonomy" id="1163406"/>
    <lineage>
        <taxon>Eukaryota</taxon>
        <taxon>Fungi</taxon>
        <taxon>Dikarya</taxon>
        <taxon>Ascomycota</taxon>
        <taxon>Pezizomycotina</taxon>
        <taxon>Sordariomycetes</taxon>
        <taxon>Hypocreomycetidae</taxon>
        <taxon>Hypocreales</taxon>
        <taxon>Ophiocordycipitaceae</taxon>
        <taxon>Tolypocladium</taxon>
    </lineage>
</organism>
<keyword evidence="13" id="KW-1185">Reference proteome</keyword>
<dbReference type="Gene3D" id="3.90.1140.10">
    <property type="entry name" value="Cyclic phosphodiesterase"/>
    <property type="match status" value="1"/>
</dbReference>
<keyword evidence="7" id="KW-0067">ATP-binding</keyword>
<dbReference type="PANTHER" id="PTHR10682">
    <property type="entry name" value="POLY A POLYMERASE"/>
    <property type="match status" value="1"/>
</dbReference>
<feature type="domain" description="Poly(A) polymerase central" evidence="11">
    <location>
        <begin position="739"/>
        <end position="861"/>
    </location>
</feature>
<dbReference type="InterPro" id="IPR043519">
    <property type="entry name" value="NT_sf"/>
</dbReference>
<evidence type="ECO:0000256" key="5">
    <source>
        <dbReference type="ARBA" id="ARBA00022679"/>
    </source>
</evidence>
<dbReference type="EMBL" id="LFRF01000047">
    <property type="protein sequence ID" value="KND86873.1"/>
    <property type="molecule type" value="Genomic_DNA"/>
</dbReference>
<dbReference type="SUPFAM" id="SSF81631">
    <property type="entry name" value="PAP/OAS1 substrate-binding domain"/>
    <property type="match status" value="1"/>
</dbReference>
<evidence type="ECO:0000256" key="6">
    <source>
        <dbReference type="ARBA" id="ARBA00022741"/>
    </source>
</evidence>
<reference evidence="12 13" key="1">
    <citation type="journal article" date="2015" name="BMC Genomics">
        <title>The genome of the truffle-parasite Tolypocladium ophioglossoides and the evolution of antifungal peptaibiotics.</title>
        <authorList>
            <person name="Quandt C.A."/>
            <person name="Bushley K.E."/>
            <person name="Spatafora J.W."/>
        </authorList>
    </citation>
    <scope>NUCLEOTIDE SEQUENCE [LARGE SCALE GENOMIC DNA]</scope>
    <source>
        <strain evidence="12 13">CBS 100239</strain>
    </source>
</reference>
<dbReference type="GO" id="GO:0005634">
    <property type="term" value="C:nucleus"/>
    <property type="evidence" value="ECO:0007669"/>
    <property type="project" value="UniProtKB-SubCell"/>
</dbReference>
<dbReference type="Pfam" id="PF03372">
    <property type="entry name" value="Exo_endo_phos"/>
    <property type="match status" value="1"/>
</dbReference>
<keyword evidence="6" id="KW-0547">Nucleotide-binding</keyword>
<dbReference type="STRING" id="1163406.A0A0L0MY95"/>
<evidence type="ECO:0000256" key="8">
    <source>
        <dbReference type="ARBA" id="ARBA00023242"/>
    </source>
</evidence>
<evidence type="ECO:0000313" key="13">
    <source>
        <dbReference type="Proteomes" id="UP000036947"/>
    </source>
</evidence>
<dbReference type="Pfam" id="PF13563">
    <property type="entry name" value="2_5_RNA_ligase2"/>
    <property type="match status" value="1"/>
</dbReference>
<gene>
    <name evidence="12" type="ORF">TOPH_08483</name>
</gene>
<dbReference type="Pfam" id="PF04457">
    <property type="entry name" value="MJ1316"/>
    <property type="match status" value="1"/>
</dbReference>
<dbReference type="SUPFAM" id="SSF55003">
    <property type="entry name" value="PAP/Archaeal CCA-adding enzyme, C-terminal domain"/>
    <property type="match status" value="1"/>
</dbReference>
<dbReference type="Pfam" id="PF04928">
    <property type="entry name" value="PAP_central"/>
    <property type="match status" value="1"/>
</dbReference>
<proteinExistence type="inferred from homology"/>
<comment type="caution">
    <text evidence="12">The sequence shown here is derived from an EMBL/GenBank/DDBJ whole genome shotgun (WGS) entry which is preliminary data.</text>
</comment>
<dbReference type="SUPFAM" id="SSF56219">
    <property type="entry name" value="DNase I-like"/>
    <property type="match status" value="1"/>
</dbReference>
<feature type="domain" description="MJ1316 RNA cyclic group end recognition" evidence="10">
    <location>
        <begin position="1121"/>
        <end position="1191"/>
    </location>
</feature>
<dbReference type="Proteomes" id="UP000036947">
    <property type="component" value="Unassembled WGS sequence"/>
</dbReference>
<evidence type="ECO:0000259" key="9">
    <source>
        <dbReference type="Pfam" id="PF03372"/>
    </source>
</evidence>
<dbReference type="InterPro" id="IPR009097">
    <property type="entry name" value="Cyclic_Pdiesterase"/>
</dbReference>
<dbReference type="OrthoDB" id="10263155at2759"/>
<dbReference type="Gene3D" id="1.10.1410.10">
    <property type="match status" value="1"/>
</dbReference>
<dbReference type="PANTHER" id="PTHR10682:SF23">
    <property type="entry name" value="POLYNUCLEOTIDE ADENYLYLTRANSFERASE"/>
    <property type="match status" value="1"/>
</dbReference>
<evidence type="ECO:0000256" key="2">
    <source>
        <dbReference type="ARBA" id="ARBA00010912"/>
    </source>
</evidence>
<keyword evidence="5" id="KW-0808">Transferase</keyword>
<dbReference type="InterPro" id="IPR005135">
    <property type="entry name" value="Endo/exonuclease/phosphatase"/>
</dbReference>
<comment type="subcellular location">
    <subcellularLocation>
        <location evidence="1">Nucleus</location>
    </subcellularLocation>
</comment>
<protein>
    <recommendedName>
        <fullName evidence="3">polynucleotide adenylyltransferase</fullName>
        <ecNumber evidence="3">2.7.7.19</ecNumber>
    </recommendedName>
</protein>
<accession>A0A0L0MY95</accession>
<dbReference type="AlphaFoldDB" id="A0A0L0MY95"/>
<evidence type="ECO:0000313" key="12">
    <source>
        <dbReference type="EMBL" id="KND86873.1"/>
    </source>
</evidence>
<evidence type="ECO:0000256" key="4">
    <source>
        <dbReference type="ARBA" id="ARBA00022664"/>
    </source>
</evidence>
<dbReference type="InterPro" id="IPR007012">
    <property type="entry name" value="PolA_pol_cen_dom"/>
</dbReference>
<dbReference type="InterPro" id="IPR040459">
    <property type="entry name" value="MJ1316"/>
</dbReference>
<evidence type="ECO:0000256" key="3">
    <source>
        <dbReference type="ARBA" id="ARBA00012388"/>
    </source>
</evidence>
<dbReference type="GO" id="GO:0005524">
    <property type="term" value="F:ATP binding"/>
    <property type="evidence" value="ECO:0007669"/>
    <property type="project" value="UniProtKB-KW"/>
</dbReference>
<evidence type="ECO:0000256" key="1">
    <source>
        <dbReference type="ARBA" id="ARBA00004123"/>
    </source>
</evidence>
<dbReference type="Gene3D" id="3.30.460.10">
    <property type="entry name" value="Beta Polymerase, domain 2"/>
    <property type="match status" value="1"/>
</dbReference>
<evidence type="ECO:0000256" key="7">
    <source>
        <dbReference type="ARBA" id="ARBA00022840"/>
    </source>
</evidence>
<dbReference type="InterPro" id="IPR011068">
    <property type="entry name" value="NuclTrfase_I-like_C"/>
</dbReference>
<feature type="domain" description="Endonuclease/exonuclease/phosphatase" evidence="9">
    <location>
        <begin position="260"/>
        <end position="517"/>
    </location>
</feature>
<dbReference type="InterPro" id="IPR036691">
    <property type="entry name" value="Endo/exonu/phosph_ase_sf"/>
</dbReference>
<dbReference type="SUPFAM" id="SSF55144">
    <property type="entry name" value="LigT-like"/>
    <property type="match status" value="1"/>
</dbReference>
<comment type="similarity">
    <text evidence="2">Belongs to the poly(A) polymerase family.</text>
</comment>
<dbReference type="GO" id="GO:0003723">
    <property type="term" value="F:RNA binding"/>
    <property type="evidence" value="ECO:0007669"/>
    <property type="project" value="InterPro"/>
</dbReference>
<dbReference type="GO" id="GO:0006397">
    <property type="term" value="P:mRNA processing"/>
    <property type="evidence" value="ECO:0007669"/>
    <property type="project" value="UniProtKB-KW"/>
</dbReference>
<keyword evidence="8" id="KW-0539">Nucleus</keyword>
<dbReference type="Gene3D" id="3.60.10.10">
    <property type="entry name" value="Endonuclease/exonuclease/phosphatase"/>
    <property type="match status" value="1"/>
</dbReference>
<dbReference type="GO" id="GO:0031123">
    <property type="term" value="P:RNA 3'-end processing"/>
    <property type="evidence" value="ECO:0007669"/>
    <property type="project" value="InterPro"/>
</dbReference>
<evidence type="ECO:0000259" key="11">
    <source>
        <dbReference type="Pfam" id="PF04928"/>
    </source>
</evidence>
<dbReference type="EC" id="2.7.7.19" evidence="3"/>
<name>A0A0L0MY95_TOLOC</name>